<dbReference type="Gene3D" id="1.25.40.10">
    <property type="entry name" value="Tetratricopeptide repeat domain"/>
    <property type="match status" value="2"/>
</dbReference>
<dbReference type="SUPFAM" id="SSF52540">
    <property type="entry name" value="P-loop containing nucleoside triphosphate hydrolases"/>
    <property type="match status" value="1"/>
</dbReference>
<evidence type="ECO:0000256" key="4">
    <source>
        <dbReference type="ARBA" id="ARBA00023163"/>
    </source>
</evidence>
<dbReference type="Pfam" id="PF00486">
    <property type="entry name" value="Trans_reg_C"/>
    <property type="match status" value="1"/>
</dbReference>
<dbReference type="InterPro" id="IPR058852">
    <property type="entry name" value="HTH_77"/>
</dbReference>
<dbReference type="SMART" id="SM00028">
    <property type="entry name" value="TPR"/>
    <property type="match status" value="5"/>
</dbReference>
<dbReference type="OrthoDB" id="3587032at2"/>
<reference evidence="8 9" key="1">
    <citation type="submission" date="2018-08" db="EMBL/GenBank/DDBJ databases">
        <title>Genomic Encyclopedia of Archaeal and Bacterial Type Strains, Phase II (KMG-II): from individual species to whole genera.</title>
        <authorList>
            <person name="Goeker M."/>
        </authorList>
    </citation>
    <scope>NUCLEOTIDE SEQUENCE [LARGE SCALE GENOMIC DNA]</scope>
    <source>
        <strain evidence="8 9">DSM 45791</strain>
    </source>
</reference>
<dbReference type="InterPro" id="IPR002182">
    <property type="entry name" value="NB-ARC"/>
</dbReference>
<dbReference type="InterPro" id="IPR001867">
    <property type="entry name" value="OmpR/PhoB-type_DNA-bd"/>
</dbReference>
<dbReference type="Pfam" id="PF25872">
    <property type="entry name" value="HTH_77"/>
    <property type="match status" value="1"/>
</dbReference>
<comment type="similarity">
    <text evidence="1">Belongs to the AfsR/DnrI/RedD regulatory family.</text>
</comment>
<dbReference type="CDD" id="cd15831">
    <property type="entry name" value="BTAD"/>
    <property type="match status" value="1"/>
</dbReference>
<dbReference type="InterPro" id="IPR005158">
    <property type="entry name" value="BTAD"/>
</dbReference>
<dbReference type="SMART" id="SM00382">
    <property type="entry name" value="AAA"/>
    <property type="match status" value="1"/>
</dbReference>
<evidence type="ECO:0000313" key="9">
    <source>
        <dbReference type="Proteomes" id="UP000256269"/>
    </source>
</evidence>
<dbReference type="SUPFAM" id="SSF46894">
    <property type="entry name" value="C-terminal effector domain of the bipartite response regulators"/>
    <property type="match status" value="1"/>
</dbReference>
<dbReference type="Pfam" id="PF13424">
    <property type="entry name" value="TPR_12"/>
    <property type="match status" value="2"/>
</dbReference>
<dbReference type="GO" id="GO:0043531">
    <property type="term" value="F:ADP binding"/>
    <property type="evidence" value="ECO:0007669"/>
    <property type="project" value="InterPro"/>
</dbReference>
<evidence type="ECO:0000256" key="1">
    <source>
        <dbReference type="ARBA" id="ARBA00005820"/>
    </source>
</evidence>
<comment type="caution">
    <text evidence="8">The sequence shown here is derived from an EMBL/GenBank/DDBJ whole genome shotgun (WGS) entry which is preliminary data.</text>
</comment>
<dbReference type="PRINTS" id="PR00364">
    <property type="entry name" value="DISEASERSIST"/>
</dbReference>
<dbReference type="AlphaFoldDB" id="A0A3E0H830"/>
<feature type="domain" description="OmpR/PhoB-type" evidence="7">
    <location>
        <begin position="1"/>
        <end position="99"/>
    </location>
</feature>
<dbReference type="InterPro" id="IPR003593">
    <property type="entry name" value="AAA+_ATPase"/>
</dbReference>
<dbReference type="InterPro" id="IPR027417">
    <property type="entry name" value="P-loop_NTPase"/>
</dbReference>
<dbReference type="PANTHER" id="PTHR35807:SF1">
    <property type="entry name" value="TRANSCRIPTIONAL REGULATOR REDD"/>
    <property type="match status" value="1"/>
</dbReference>
<evidence type="ECO:0000256" key="2">
    <source>
        <dbReference type="ARBA" id="ARBA00023015"/>
    </source>
</evidence>
<dbReference type="SMART" id="SM01043">
    <property type="entry name" value="BTAD"/>
    <property type="match status" value="1"/>
</dbReference>
<sequence length="973" mass="105591">MTELSGGGPRFGVLGPVAAWRGSDEVRVGSAKHQRLLAVLLLHVNERVDRDRIIDLVWAGDPPRSALNLLQKYVGELRRSFGDEGPELAPLAGGYRLRLSTGQLDSARFGELVETARSQFADGELVAAQACLREALALWRGPAYDGFDAEAADTERARLDELRIAALEDLAEITLARGQHDAAAADLARLTKTYPFRERLRELQMIALYRQGRRAEALAVFDTVRTVLADELGIDPGARLRRCYELILRGDPELEPGSEPVEATAAPLPVRQLPLPVLDFVGRVEQVAEVTTALVARTPSVVAVAGGPGVGKSSLVVRAAHLVSESFPDGQLYFDLAATSDTPQQPAQLLADALRALSVAGNAIPPRLTERAALYRSLLADRRMLVVLEDAGAAEQVLPLLPAAGGCAVLITSRALLTELPGARQIDLDVLDHAEAYELFTGIVGGERVAAEPGEAAAILDSCGNLPLAIRIAGARLAGRPAWSLRVLRERLADESRRLTELRIGQLGVRASVELSMRLLPPDAARALSLLGLLGAHTLPGWVVGALLDRPDAEAVLDTLVDASLLRLTTTDAIGQPRYRLHDLIRAYARESVDRIPYPERRDAIARVLGGWLSLAEHATDLMPAGLLSLAPGTALRWTPPETPRLVADPFAWFDAERDTLLGAVRLAADWGLDEPAWELAASAVTYYDHRCLHEDWKLGHHIALEAVRAANNLRGESVLLRALGQVHIYRDDFDDAVRDIEAARALCQLTGDKLGGALALSMLGTVSREQGRHDEALSQVRQALLIVVGERDRHLEAQLRSSIASMLLARGELDEAAEWFEEALRLARALGDRHRIAVVLRRMSSLHDQRGNPGAALACLAQALDAFVELSDERCAGYTLLEIGRVHARRHSRQVATEALESAAGVFHRHGDRRDEAECWRLLADLNAALDQPGAARRHYDRALRLWRTIGDTARIAAAMLSLGALSTGRPG</sequence>
<evidence type="ECO:0000256" key="6">
    <source>
        <dbReference type="PROSITE-ProRule" id="PRU01091"/>
    </source>
</evidence>
<dbReference type="Gene3D" id="3.40.50.300">
    <property type="entry name" value="P-loop containing nucleotide triphosphate hydrolases"/>
    <property type="match status" value="1"/>
</dbReference>
<dbReference type="InterPro" id="IPR011990">
    <property type="entry name" value="TPR-like_helical_dom_sf"/>
</dbReference>
<feature type="DNA-binding region" description="OmpR/PhoB-type" evidence="6">
    <location>
        <begin position="1"/>
        <end position="99"/>
    </location>
</feature>
<proteinExistence type="inferred from homology"/>
<dbReference type="EMBL" id="QUNO01000013">
    <property type="protein sequence ID" value="REH39468.1"/>
    <property type="molecule type" value="Genomic_DNA"/>
</dbReference>
<organism evidence="8 9">
    <name type="scientific">Kutzneria buriramensis</name>
    <dbReference type="NCBI Taxonomy" id="1045776"/>
    <lineage>
        <taxon>Bacteria</taxon>
        <taxon>Bacillati</taxon>
        <taxon>Actinomycetota</taxon>
        <taxon>Actinomycetes</taxon>
        <taxon>Pseudonocardiales</taxon>
        <taxon>Pseudonocardiaceae</taxon>
        <taxon>Kutzneria</taxon>
    </lineage>
</organism>
<keyword evidence="9" id="KW-1185">Reference proteome</keyword>
<keyword evidence="5" id="KW-0802">TPR repeat</keyword>
<evidence type="ECO:0000313" key="8">
    <source>
        <dbReference type="EMBL" id="REH39468.1"/>
    </source>
</evidence>
<dbReference type="PROSITE" id="PS50005">
    <property type="entry name" value="TPR"/>
    <property type="match status" value="1"/>
</dbReference>
<accession>A0A3E0H830</accession>
<keyword evidence="4" id="KW-0804">Transcription</keyword>
<dbReference type="InterPro" id="IPR019734">
    <property type="entry name" value="TPR_rpt"/>
</dbReference>
<feature type="repeat" description="TPR" evidence="5">
    <location>
        <begin position="798"/>
        <end position="831"/>
    </location>
</feature>
<evidence type="ECO:0000256" key="5">
    <source>
        <dbReference type="PROSITE-ProRule" id="PRU00339"/>
    </source>
</evidence>
<dbReference type="InterPro" id="IPR051677">
    <property type="entry name" value="AfsR-DnrI-RedD_regulator"/>
</dbReference>
<keyword evidence="3 6" id="KW-0238">DNA-binding</keyword>
<evidence type="ECO:0000256" key="3">
    <source>
        <dbReference type="ARBA" id="ARBA00023125"/>
    </source>
</evidence>
<dbReference type="Pfam" id="PF03704">
    <property type="entry name" value="BTAD"/>
    <property type="match status" value="1"/>
</dbReference>
<dbReference type="SUPFAM" id="SSF48452">
    <property type="entry name" value="TPR-like"/>
    <property type="match status" value="3"/>
</dbReference>
<dbReference type="PROSITE" id="PS51755">
    <property type="entry name" value="OMPR_PHOB"/>
    <property type="match status" value="1"/>
</dbReference>
<name>A0A3E0H830_9PSEU</name>
<protein>
    <submittedName>
        <fullName evidence="8">DNA-binding SARP family transcriptional activator</fullName>
    </submittedName>
</protein>
<dbReference type="GO" id="GO:0003677">
    <property type="term" value="F:DNA binding"/>
    <property type="evidence" value="ECO:0007669"/>
    <property type="project" value="UniProtKB-UniRule"/>
</dbReference>
<dbReference type="InterPro" id="IPR016032">
    <property type="entry name" value="Sig_transdc_resp-reg_C-effctor"/>
</dbReference>
<keyword evidence="2" id="KW-0805">Transcription regulation</keyword>
<dbReference type="PANTHER" id="PTHR35807">
    <property type="entry name" value="TRANSCRIPTIONAL REGULATOR REDD-RELATED"/>
    <property type="match status" value="1"/>
</dbReference>
<dbReference type="Pfam" id="PF00931">
    <property type="entry name" value="NB-ARC"/>
    <property type="match status" value="1"/>
</dbReference>
<dbReference type="Gene3D" id="1.10.10.10">
    <property type="entry name" value="Winged helix-like DNA-binding domain superfamily/Winged helix DNA-binding domain"/>
    <property type="match status" value="1"/>
</dbReference>
<dbReference type="InterPro" id="IPR036388">
    <property type="entry name" value="WH-like_DNA-bd_sf"/>
</dbReference>
<dbReference type="SMART" id="SM00862">
    <property type="entry name" value="Trans_reg_C"/>
    <property type="match status" value="1"/>
</dbReference>
<evidence type="ECO:0000259" key="7">
    <source>
        <dbReference type="PROSITE" id="PS51755"/>
    </source>
</evidence>
<dbReference type="Proteomes" id="UP000256269">
    <property type="component" value="Unassembled WGS sequence"/>
</dbReference>
<dbReference type="GO" id="GO:0006355">
    <property type="term" value="P:regulation of DNA-templated transcription"/>
    <property type="evidence" value="ECO:0007669"/>
    <property type="project" value="InterPro"/>
</dbReference>
<dbReference type="GO" id="GO:0000160">
    <property type="term" value="P:phosphorelay signal transduction system"/>
    <property type="evidence" value="ECO:0007669"/>
    <property type="project" value="InterPro"/>
</dbReference>
<gene>
    <name evidence="8" type="ORF">BCF44_113323</name>
</gene>